<dbReference type="Proteomes" id="UP001500782">
    <property type="component" value="Unassembled WGS sequence"/>
</dbReference>
<keyword evidence="9" id="KW-1185">Reference proteome</keyword>
<gene>
    <name evidence="6 8" type="primary">nusB</name>
    <name evidence="8" type="ORF">GCM10008967_40660</name>
</gene>
<evidence type="ECO:0000256" key="5">
    <source>
        <dbReference type="ARBA" id="ARBA00023163"/>
    </source>
</evidence>
<evidence type="ECO:0000256" key="6">
    <source>
        <dbReference type="HAMAP-Rule" id="MF_00073"/>
    </source>
</evidence>
<keyword evidence="2 6" id="KW-0889">Transcription antitermination</keyword>
<evidence type="ECO:0000256" key="2">
    <source>
        <dbReference type="ARBA" id="ARBA00022814"/>
    </source>
</evidence>
<dbReference type="PANTHER" id="PTHR11078:SF3">
    <property type="entry name" value="ANTITERMINATION NUSB DOMAIN-CONTAINING PROTEIN"/>
    <property type="match status" value="1"/>
</dbReference>
<comment type="caution">
    <text evidence="8">The sequence shown here is derived from an EMBL/GenBank/DDBJ whole genome shotgun (WGS) entry which is preliminary data.</text>
</comment>
<dbReference type="RefSeq" id="WP_343803474.1">
    <property type="nucleotide sequence ID" value="NZ_BAAADJ010000064.1"/>
</dbReference>
<protein>
    <recommendedName>
        <fullName evidence="6">Transcription antitermination protein NusB</fullName>
    </recommendedName>
    <alternativeName>
        <fullName evidence="6">Antitermination factor NusB</fullName>
    </alternativeName>
</protein>
<comment type="similarity">
    <text evidence="1 6">Belongs to the NusB family.</text>
</comment>
<dbReference type="InterPro" id="IPR006027">
    <property type="entry name" value="NusB_RsmB_TIM44"/>
</dbReference>
<dbReference type="PANTHER" id="PTHR11078">
    <property type="entry name" value="N UTILIZATION SUBSTANCE PROTEIN B-RELATED"/>
    <property type="match status" value="1"/>
</dbReference>
<dbReference type="CDD" id="cd00619">
    <property type="entry name" value="Terminator_NusB"/>
    <property type="match status" value="1"/>
</dbReference>
<name>A0ABP3GI11_9BACI</name>
<evidence type="ECO:0000256" key="4">
    <source>
        <dbReference type="ARBA" id="ARBA00023015"/>
    </source>
</evidence>
<comment type="function">
    <text evidence="6">Involved in transcription antitermination. Required for transcription of ribosomal RNA (rRNA) genes. Binds specifically to the boxA antiterminator sequence of the ribosomal RNA (rrn) operons.</text>
</comment>
<accession>A0ABP3GI11</accession>
<dbReference type="Gene3D" id="1.10.940.10">
    <property type="entry name" value="NusB-like"/>
    <property type="match status" value="1"/>
</dbReference>
<dbReference type="InterPro" id="IPR035926">
    <property type="entry name" value="NusB-like_sf"/>
</dbReference>
<organism evidence="8 9">
    <name type="scientific">Bacillus carboniphilus</name>
    <dbReference type="NCBI Taxonomy" id="86663"/>
    <lineage>
        <taxon>Bacteria</taxon>
        <taxon>Bacillati</taxon>
        <taxon>Bacillota</taxon>
        <taxon>Bacilli</taxon>
        <taxon>Bacillales</taxon>
        <taxon>Bacillaceae</taxon>
        <taxon>Bacillus</taxon>
    </lineage>
</organism>
<evidence type="ECO:0000313" key="9">
    <source>
        <dbReference type="Proteomes" id="UP001500782"/>
    </source>
</evidence>
<dbReference type="InterPro" id="IPR011605">
    <property type="entry name" value="NusB_fam"/>
</dbReference>
<feature type="domain" description="NusB/RsmB/TIM44" evidence="7">
    <location>
        <begin position="5"/>
        <end position="126"/>
    </location>
</feature>
<dbReference type="EMBL" id="BAAADJ010000064">
    <property type="protein sequence ID" value="GAA0346112.1"/>
    <property type="molecule type" value="Genomic_DNA"/>
</dbReference>
<dbReference type="Pfam" id="PF01029">
    <property type="entry name" value="NusB"/>
    <property type="match status" value="1"/>
</dbReference>
<keyword evidence="4 6" id="KW-0805">Transcription regulation</keyword>
<reference evidence="9" key="1">
    <citation type="journal article" date="2019" name="Int. J. Syst. Evol. Microbiol.">
        <title>The Global Catalogue of Microorganisms (GCM) 10K type strain sequencing project: providing services to taxonomists for standard genome sequencing and annotation.</title>
        <authorList>
            <consortium name="The Broad Institute Genomics Platform"/>
            <consortium name="The Broad Institute Genome Sequencing Center for Infectious Disease"/>
            <person name="Wu L."/>
            <person name="Ma J."/>
        </authorList>
    </citation>
    <scope>NUCLEOTIDE SEQUENCE [LARGE SCALE GENOMIC DNA]</scope>
    <source>
        <strain evidence="9">JCM 9731</strain>
    </source>
</reference>
<evidence type="ECO:0000313" key="8">
    <source>
        <dbReference type="EMBL" id="GAA0346112.1"/>
    </source>
</evidence>
<dbReference type="HAMAP" id="MF_00073">
    <property type="entry name" value="NusB"/>
    <property type="match status" value="1"/>
</dbReference>
<dbReference type="SUPFAM" id="SSF48013">
    <property type="entry name" value="NusB-like"/>
    <property type="match status" value="1"/>
</dbReference>
<evidence type="ECO:0000259" key="7">
    <source>
        <dbReference type="Pfam" id="PF01029"/>
    </source>
</evidence>
<evidence type="ECO:0000256" key="1">
    <source>
        <dbReference type="ARBA" id="ARBA00005952"/>
    </source>
</evidence>
<sequence>MKRRTAREKALQALYEIEISKSTADEAIDHILDEEQQKDHTYLSFLVKGVQEHQLEIDGLVEKSLRKWTLNRLSVVDRNLLRLATFELKYSEDVPSKVVINEAVEIAKLYGDDNSGKFVNGVLSNIEINKRD</sequence>
<evidence type="ECO:0000256" key="3">
    <source>
        <dbReference type="ARBA" id="ARBA00022884"/>
    </source>
</evidence>
<keyword evidence="3 6" id="KW-0694">RNA-binding</keyword>
<dbReference type="NCBIfam" id="TIGR01951">
    <property type="entry name" value="nusB"/>
    <property type="match status" value="1"/>
</dbReference>
<keyword evidence="5 6" id="KW-0804">Transcription</keyword>
<proteinExistence type="inferred from homology"/>